<dbReference type="SUPFAM" id="SSF48008">
    <property type="entry name" value="GntR ligand-binding domain-like"/>
    <property type="match status" value="1"/>
</dbReference>
<evidence type="ECO:0000256" key="3">
    <source>
        <dbReference type="ARBA" id="ARBA00023163"/>
    </source>
</evidence>
<feature type="domain" description="HTH gntR-type" evidence="4">
    <location>
        <begin position="12"/>
        <end position="79"/>
    </location>
</feature>
<dbReference type="PANTHER" id="PTHR43537">
    <property type="entry name" value="TRANSCRIPTIONAL REGULATOR, GNTR FAMILY"/>
    <property type="match status" value="1"/>
</dbReference>
<keyword evidence="3" id="KW-0804">Transcription</keyword>
<dbReference type="InterPro" id="IPR036390">
    <property type="entry name" value="WH_DNA-bd_sf"/>
</dbReference>
<keyword evidence="1" id="KW-0805">Transcription regulation</keyword>
<name>A0ABT5HLZ9_9CAUL</name>
<dbReference type="Pfam" id="PF00392">
    <property type="entry name" value="GntR"/>
    <property type="match status" value="1"/>
</dbReference>
<evidence type="ECO:0000256" key="2">
    <source>
        <dbReference type="ARBA" id="ARBA00023125"/>
    </source>
</evidence>
<evidence type="ECO:0000259" key="4">
    <source>
        <dbReference type="PROSITE" id="PS50949"/>
    </source>
</evidence>
<protein>
    <submittedName>
        <fullName evidence="5">FadR/GntR family transcriptional regulator</fullName>
    </submittedName>
</protein>
<proteinExistence type="predicted"/>
<accession>A0ABT5HLZ9</accession>
<dbReference type="EMBL" id="JAQQKV010000003">
    <property type="protein sequence ID" value="MDC7677272.1"/>
    <property type="molecule type" value="Genomic_DNA"/>
</dbReference>
<dbReference type="PROSITE" id="PS50949">
    <property type="entry name" value="HTH_GNTR"/>
    <property type="match status" value="1"/>
</dbReference>
<dbReference type="InterPro" id="IPR000524">
    <property type="entry name" value="Tscrpt_reg_HTH_GntR"/>
</dbReference>
<dbReference type="PRINTS" id="PR00035">
    <property type="entry name" value="HTHGNTR"/>
</dbReference>
<gene>
    <name evidence="5" type="ORF">PQU98_14095</name>
</gene>
<sequence length="241" mass="26238">MAVVSRMGSAMGNATQAIVQTLGTAIVTGQYDGQPFPSEKALCEQFAAARTIVREAVKMLAAKGLITSRPRQGIRIASEDDWNLFDTDVLSWLLERRFSPELLLDFMEMRLAVEPSAAALAATHASDAQKAAIREAVERMYAASRGEEDDLRADVAFHVAVLEASGNRFFKQTRVMIATALTISIRYTNRVKGVAHASAQDHDTVARAILRGEPVLARTAMHNLLEGAFDLVKSQITPAKP</sequence>
<dbReference type="InterPro" id="IPR008920">
    <property type="entry name" value="TF_FadR/GntR_C"/>
</dbReference>
<dbReference type="SUPFAM" id="SSF46785">
    <property type="entry name" value="Winged helix' DNA-binding domain"/>
    <property type="match status" value="1"/>
</dbReference>
<evidence type="ECO:0000313" key="5">
    <source>
        <dbReference type="EMBL" id="MDC7677272.1"/>
    </source>
</evidence>
<dbReference type="SMART" id="SM00895">
    <property type="entry name" value="FCD"/>
    <property type="match status" value="1"/>
</dbReference>
<dbReference type="Gene3D" id="1.10.10.10">
    <property type="entry name" value="Winged helix-like DNA-binding domain superfamily/Winged helix DNA-binding domain"/>
    <property type="match status" value="1"/>
</dbReference>
<keyword evidence="6" id="KW-1185">Reference proteome</keyword>
<dbReference type="PANTHER" id="PTHR43537:SF44">
    <property type="entry name" value="GNTR FAMILY REGULATORY PROTEIN"/>
    <property type="match status" value="1"/>
</dbReference>
<keyword evidence="2" id="KW-0238">DNA-binding</keyword>
<dbReference type="InterPro" id="IPR011711">
    <property type="entry name" value="GntR_C"/>
</dbReference>
<dbReference type="Gene3D" id="1.20.120.530">
    <property type="entry name" value="GntR ligand-binding domain-like"/>
    <property type="match status" value="1"/>
</dbReference>
<dbReference type="CDD" id="cd07377">
    <property type="entry name" value="WHTH_GntR"/>
    <property type="match status" value="1"/>
</dbReference>
<organism evidence="5 6">
    <name type="scientific">Asticcacaulis machinosus</name>
    <dbReference type="NCBI Taxonomy" id="2984211"/>
    <lineage>
        <taxon>Bacteria</taxon>
        <taxon>Pseudomonadati</taxon>
        <taxon>Pseudomonadota</taxon>
        <taxon>Alphaproteobacteria</taxon>
        <taxon>Caulobacterales</taxon>
        <taxon>Caulobacteraceae</taxon>
        <taxon>Asticcacaulis</taxon>
    </lineage>
</organism>
<dbReference type="Proteomes" id="UP001218579">
    <property type="component" value="Unassembled WGS sequence"/>
</dbReference>
<comment type="caution">
    <text evidence="5">The sequence shown here is derived from an EMBL/GenBank/DDBJ whole genome shotgun (WGS) entry which is preliminary data.</text>
</comment>
<reference evidence="5 6" key="1">
    <citation type="submission" date="2023-01" db="EMBL/GenBank/DDBJ databases">
        <title>Novel species of the genus Asticcacaulis isolated from rivers.</title>
        <authorList>
            <person name="Lu H."/>
        </authorList>
    </citation>
    <scope>NUCLEOTIDE SEQUENCE [LARGE SCALE GENOMIC DNA]</scope>
    <source>
        <strain evidence="5 6">LKC15W</strain>
    </source>
</reference>
<evidence type="ECO:0000313" key="6">
    <source>
        <dbReference type="Proteomes" id="UP001218579"/>
    </source>
</evidence>
<dbReference type="SMART" id="SM00345">
    <property type="entry name" value="HTH_GNTR"/>
    <property type="match status" value="1"/>
</dbReference>
<dbReference type="InterPro" id="IPR036388">
    <property type="entry name" value="WH-like_DNA-bd_sf"/>
</dbReference>
<dbReference type="RefSeq" id="WP_272745596.1">
    <property type="nucleotide sequence ID" value="NZ_JAQQKV010000003.1"/>
</dbReference>
<evidence type="ECO:0000256" key="1">
    <source>
        <dbReference type="ARBA" id="ARBA00023015"/>
    </source>
</evidence>
<dbReference type="Pfam" id="PF07729">
    <property type="entry name" value="FCD"/>
    <property type="match status" value="1"/>
</dbReference>